<dbReference type="GO" id="GO:0016491">
    <property type="term" value="F:oxidoreductase activity"/>
    <property type="evidence" value="ECO:0007669"/>
    <property type="project" value="UniProtKB-KW"/>
</dbReference>
<evidence type="ECO:0000259" key="1">
    <source>
        <dbReference type="Pfam" id="PF00248"/>
    </source>
</evidence>
<dbReference type="InterPro" id="IPR020471">
    <property type="entry name" value="AKR"/>
</dbReference>
<organism evidence="2 3">
    <name type="scientific">Legionella fallonii LLAP-10</name>
    <dbReference type="NCBI Taxonomy" id="1212491"/>
    <lineage>
        <taxon>Bacteria</taxon>
        <taxon>Pseudomonadati</taxon>
        <taxon>Pseudomonadota</taxon>
        <taxon>Gammaproteobacteria</taxon>
        <taxon>Legionellales</taxon>
        <taxon>Legionellaceae</taxon>
        <taxon>Legionella</taxon>
    </lineage>
</organism>
<dbReference type="CDD" id="cd19071">
    <property type="entry name" value="AKR_AKR1-5-like"/>
    <property type="match status" value="1"/>
</dbReference>
<evidence type="ECO:0000313" key="3">
    <source>
        <dbReference type="Proteomes" id="UP000032430"/>
    </source>
</evidence>
<dbReference type="AlphaFoldDB" id="A0A098FZK1"/>
<reference evidence="3" key="1">
    <citation type="submission" date="2014-09" db="EMBL/GenBank/DDBJ databases">
        <authorList>
            <person name="Gomez-Valero L."/>
        </authorList>
    </citation>
    <scope>NUCLEOTIDE SEQUENCE [LARGE SCALE GENOMIC DNA]</scope>
    <source>
        <strain evidence="3">ATCC700992</strain>
    </source>
</reference>
<protein>
    <submittedName>
        <fullName evidence="2">D-xylose reductase III</fullName>
        <ecNumber evidence="2">1.-.-.-</ecNumber>
    </submittedName>
</protein>
<dbReference type="RefSeq" id="WP_084602075.1">
    <property type="nucleotide sequence ID" value="NZ_LN614827.1"/>
</dbReference>
<dbReference type="PANTHER" id="PTHR11732">
    <property type="entry name" value="ALDO/KETO REDUCTASE"/>
    <property type="match status" value="1"/>
</dbReference>
<feature type="domain" description="NADP-dependent oxidoreductase" evidence="1">
    <location>
        <begin position="21"/>
        <end position="278"/>
    </location>
</feature>
<dbReference type="OrthoDB" id="9804790at2"/>
<dbReference type="SUPFAM" id="SSF51430">
    <property type="entry name" value="NAD(P)-linked oxidoreductase"/>
    <property type="match status" value="1"/>
</dbReference>
<dbReference type="Pfam" id="PF00248">
    <property type="entry name" value="Aldo_ket_red"/>
    <property type="match status" value="1"/>
</dbReference>
<dbReference type="EC" id="1.-.-.-" evidence="2"/>
<name>A0A098FZK1_9GAMM</name>
<dbReference type="STRING" id="1212491.LFA_0182"/>
<accession>A0A098FZK1</accession>
<gene>
    <name evidence="2" type="ORF">LFA_0182</name>
</gene>
<dbReference type="EMBL" id="LN614827">
    <property type="protein sequence ID" value="CEG55662.1"/>
    <property type="molecule type" value="Genomic_DNA"/>
</dbReference>
<dbReference type="InterPro" id="IPR036812">
    <property type="entry name" value="NAD(P)_OxRdtase_dom_sf"/>
</dbReference>
<keyword evidence="2" id="KW-0560">Oxidoreductase</keyword>
<evidence type="ECO:0000313" key="2">
    <source>
        <dbReference type="EMBL" id="CEG55662.1"/>
    </source>
</evidence>
<dbReference type="PRINTS" id="PR00069">
    <property type="entry name" value="ALDKETRDTASE"/>
</dbReference>
<keyword evidence="3" id="KW-1185">Reference proteome</keyword>
<dbReference type="HOGENOM" id="CLU_023205_10_1_6"/>
<proteinExistence type="predicted"/>
<sequence length="283" mass="32885">MSLLEQTSTSMDYPEMLYGTAWKEEQTQELVIQALNSGFIGIDTANQRRHYFEEGVGLGVQQFLQSNSIKREHLFLQSKFTYATGQDDRKPYNDQDPLPTQVKQSFISSLQHLHTDYLDSYILHGPYYTQGLTTADWEVWNTMEQIYHEGKVKHLGVSNININQLAELYKEASVKPFFVQNRCYAITQWDQKVRNFCTEHNLVYQGFSLLTANQQYISRPEIQAIATKHGKTIPQIIFRFAKEIGILSLTGTTNLQHMKEDLSINNFQLTNEDRSQIELIRMR</sequence>
<dbReference type="InterPro" id="IPR023210">
    <property type="entry name" value="NADP_OxRdtase_dom"/>
</dbReference>
<dbReference type="KEGG" id="lfa:LFA_0182"/>
<dbReference type="Proteomes" id="UP000032430">
    <property type="component" value="Chromosome I"/>
</dbReference>
<dbReference type="Gene3D" id="3.20.20.100">
    <property type="entry name" value="NADP-dependent oxidoreductase domain"/>
    <property type="match status" value="1"/>
</dbReference>